<organism evidence="8 9">
    <name type="scientific">Rhamnella rubrinervis</name>
    <dbReference type="NCBI Taxonomy" id="2594499"/>
    <lineage>
        <taxon>Eukaryota</taxon>
        <taxon>Viridiplantae</taxon>
        <taxon>Streptophyta</taxon>
        <taxon>Embryophyta</taxon>
        <taxon>Tracheophyta</taxon>
        <taxon>Spermatophyta</taxon>
        <taxon>Magnoliopsida</taxon>
        <taxon>eudicotyledons</taxon>
        <taxon>Gunneridae</taxon>
        <taxon>Pentapetalae</taxon>
        <taxon>rosids</taxon>
        <taxon>fabids</taxon>
        <taxon>Rosales</taxon>
        <taxon>Rhamnaceae</taxon>
        <taxon>rhamnoid group</taxon>
        <taxon>Rhamneae</taxon>
        <taxon>Rhamnella</taxon>
    </lineage>
</organism>
<evidence type="ECO:0000313" key="8">
    <source>
        <dbReference type="EMBL" id="KAF3431329.1"/>
    </source>
</evidence>
<dbReference type="PANTHER" id="PTHR13871">
    <property type="entry name" value="THIOREDOXIN"/>
    <property type="match status" value="1"/>
</dbReference>
<dbReference type="PANTHER" id="PTHR13871:SF96">
    <property type="entry name" value="THIOREDOXIN DOMAIN-CONTAINING PROTEIN"/>
    <property type="match status" value="1"/>
</dbReference>
<dbReference type="AlphaFoldDB" id="A0A8K0DNK3"/>
<dbReference type="Pfam" id="PF13905">
    <property type="entry name" value="Thioredoxin_8"/>
    <property type="match status" value="4"/>
</dbReference>
<keyword evidence="4" id="KW-0520">NAD</keyword>
<evidence type="ECO:0000256" key="1">
    <source>
        <dbReference type="ARBA" id="ARBA00012612"/>
    </source>
</evidence>
<feature type="domain" description="Thioredoxin-like fold" evidence="7">
    <location>
        <begin position="59"/>
        <end position="126"/>
    </location>
</feature>
<dbReference type="EMBL" id="VOIH02000012">
    <property type="protein sequence ID" value="KAF3431329.1"/>
    <property type="molecule type" value="Genomic_DNA"/>
</dbReference>
<dbReference type="EC" id="1.8.1.8" evidence="1"/>
<name>A0A8K0DNK3_9ROSA</name>
<evidence type="ECO:0000256" key="2">
    <source>
        <dbReference type="ARBA" id="ARBA00022737"/>
    </source>
</evidence>
<evidence type="ECO:0000256" key="3">
    <source>
        <dbReference type="ARBA" id="ARBA00023002"/>
    </source>
</evidence>
<accession>A0A8K0DNK3</accession>
<dbReference type="GO" id="GO:0047134">
    <property type="term" value="F:protein-disulfide reductase [NAD(P)H] activity"/>
    <property type="evidence" value="ECO:0007669"/>
    <property type="project" value="UniProtKB-EC"/>
</dbReference>
<dbReference type="SUPFAM" id="SSF52833">
    <property type="entry name" value="Thioredoxin-like"/>
    <property type="match status" value="4"/>
</dbReference>
<comment type="catalytic activity">
    <reaction evidence="5">
        <text>[protein]-dithiol + NAD(+) = [protein]-disulfide + NADH + H(+)</text>
        <dbReference type="Rhea" id="RHEA:18749"/>
        <dbReference type="Rhea" id="RHEA-COMP:10593"/>
        <dbReference type="Rhea" id="RHEA-COMP:10594"/>
        <dbReference type="ChEBI" id="CHEBI:15378"/>
        <dbReference type="ChEBI" id="CHEBI:29950"/>
        <dbReference type="ChEBI" id="CHEBI:50058"/>
        <dbReference type="ChEBI" id="CHEBI:57540"/>
        <dbReference type="ChEBI" id="CHEBI:57945"/>
        <dbReference type="EC" id="1.8.1.8"/>
    </reaction>
</comment>
<dbReference type="InterPro" id="IPR012336">
    <property type="entry name" value="Thioredoxin-like_fold"/>
</dbReference>
<sequence length="661" mass="75492">MKLKKQSTQSRRKARDFELQDTMATKEYTPDLLELLSSNGADMLIRNNNEEVPVTELKNRIVGLYFSKNSDENCQRFNPLLIKTYNDLREMGKDFEVILISEDNLSETQFRLSFSTMPWLALPLGQMAHMKILVPNAIGIIERHGSSAYPFNSEKLTQLDGQLREAQPSDYLFGDFVRDCGRAERLSSRGTMANNENAHGLSELLSSKHFLIRNYIEEVKMSAIVGKVVGLYFGSCWLPSSQSFICRLTQLYEELGPNGTNQFEVVYICSDNDIGTFIKYAWKMPWPMIPFSDSETRMSLMTKFKCCTFPKLVILDGDGKVMMDDATDIVWEHGAAGFPFTPSRIRFLESLETEVVYSMGSSIRLISNDGKQVQVSNLKNKTVAMYFWRKSDKHCAYFHTFLLTTYEELKKEEIFDVVLIPQGQPNIQYDEEFSEMPWLALPDEDVAEKAIQHFKIVNFPGLVIIGPNGKTLISDAIDTILEHGSKAFPFTRSRIGELAVISEAEHEKQTLESLLIDGDKDFLLGICGTIVPVSSLVGRCIFLYFSAEYITDSQAFLQKFIGLYFDFQEIGGNTRPPMEVIYISCDEKSTFEYYFEKMPWLAIPHGDKRREMLLKWFKVKTFPRVIMIGASGRTVDYDTANKIMGFDSQAFYDWCVFGLGL</sequence>
<comment type="catalytic activity">
    <reaction evidence="6">
        <text>[protein]-dithiol + NADP(+) = [protein]-disulfide + NADPH + H(+)</text>
        <dbReference type="Rhea" id="RHEA:18753"/>
        <dbReference type="Rhea" id="RHEA-COMP:10593"/>
        <dbReference type="Rhea" id="RHEA-COMP:10594"/>
        <dbReference type="ChEBI" id="CHEBI:15378"/>
        <dbReference type="ChEBI" id="CHEBI:29950"/>
        <dbReference type="ChEBI" id="CHEBI:50058"/>
        <dbReference type="ChEBI" id="CHEBI:57783"/>
        <dbReference type="ChEBI" id="CHEBI:58349"/>
        <dbReference type="EC" id="1.8.1.8"/>
    </reaction>
</comment>
<feature type="domain" description="Thioredoxin-like fold" evidence="7">
    <location>
        <begin position="226"/>
        <end position="321"/>
    </location>
</feature>
<dbReference type="OrthoDB" id="409136at2759"/>
<reference evidence="8" key="1">
    <citation type="submission" date="2020-03" db="EMBL/GenBank/DDBJ databases">
        <title>A high-quality chromosome-level genome assembly of a woody plant with both climbing and erect habits, Rhamnella rubrinervis.</title>
        <authorList>
            <person name="Lu Z."/>
            <person name="Yang Y."/>
            <person name="Zhu X."/>
            <person name="Sun Y."/>
        </authorList>
    </citation>
    <scope>NUCLEOTIDE SEQUENCE</scope>
    <source>
        <strain evidence="8">BYM</strain>
        <tissue evidence="8">Leaf</tissue>
    </source>
</reference>
<gene>
    <name evidence="8" type="ORF">FNV43_RR26060</name>
</gene>
<feature type="domain" description="Thioredoxin-like fold" evidence="7">
    <location>
        <begin position="380"/>
        <end position="470"/>
    </location>
</feature>
<evidence type="ECO:0000256" key="6">
    <source>
        <dbReference type="ARBA" id="ARBA00047804"/>
    </source>
</evidence>
<comment type="caution">
    <text evidence="8">The sequence shown here is derived from an EMBL/GenBank/DDBJ whole genome shotgun (WGS) entry which is preliminary data.</text>
</comment>
<dbReference type="Gene3D" id="3.40.30.10">
    <property type="entry name" value="Glutaredoxin"/>
    <property type="match status" value="4"/>
</dbReference>
<keyword evidence="9" id="KW-1185">Reference proteome</keyword>
<evidence type="ECO:0000313" key="9">
    <source>
        <dbReference type="Proteomes" id="UP000796880"/>
    </source>
</evidence>
<evidence type="ECO:0000256" key="5">
    <source>
        <dbReference type="ARBA" id="ARBA00047388"/>
    </source>
</evidence>
<feature type="domain" description="Thioredoxin-like fold" evidence="7">
    <location>
        <begin position="538"/>
        <end position="633"/>
    </location>
</feature>
<dbReference type="Proteomes" id="UP000796880">
    <property type="component" value="Unassembled WGS sequence"/>
</dbReference>
<dbReference type="InterPro" id="IPR036249">
    <property type="entry name" value="Thioredoxin-like_sf"/>
</dbReference>
<keyword evidence="3" id="KW-0560">Oxidoreductase</keyword>
<evidence type="ECO:0000256" key="4">
    <source>
        <dbReference type="ARBA" id="ARBA00023027"/>
    </source>
</evidence>
<evidence type="ECO:0000259" key="7">
    <source>
        <dbReference type="Pfam" id="PF13905"/>
    </source>
</evidence>
<proteinExistence type="predicted"/>
<protein>
    <recommendedName>
        <fullName evidence="1">protein-disulfide reductase</fullName>
        <ecNumber evidence="1">1.8.1.8</ecNumber>
    </recommendedName>
</protein>
<dbReference type="InterPro" id="IPR052259">
    <property type="entry name" value="Nucleoredoxin-like"/>
</dbReference>
<keyword evidence="2" id="KW-0677">Repeat</keyword>